<keyword evidence="1" id="KW-0175">Coiled coil</keyword>
<proteinExistence type="predicted"/>
<dbReference type="SUPFAM" id="SSF144284">
    <property type="entry name" value="Sec2 N-terminal region"/>
    <property type="match status" value="1"/>
</dbReference>
<gene>
    <name evidence="2" type="ORF">RHGRI_006121</name>
</gene>
<evidence type="ECO:0000313" key="3">
    <source>
        <dbReference type="Proteomes" id="UP000823749"/>
    </source>
</evidence>
<dbReference type="AlphaFoldDB" id="A0AAV6LEN2"/>
<sequence length="335" mass="38768">MEDEMMMAMMMISRNPEKPTNHSISDQQPITTSTYPITWKLYENPFYYPNQPIPHHQQIQQQQQNHKQLHHLHLPISTRKISASFWDLTFIRPVMESELETAKAQITELKAEVEYERKARKKMESVNKKLNRELSEERKGREALERVCGELAREISAAKAEINRMRKEMEEERKMLRMAEVFREERVQMKLAEAKILLEDKISELEETKQMRTEPSNQQVLLVNNVKPVSATTNVADIFSVKLVRCGSGEKSTFSVDSGGSGIANSLPFQRRRSPEAENPHIKRGIKGFVEFPKVVRAIGSRSRHLGSKMECQRAQLRILLKQKNPTRSNGLIMS</sequence>
<dbReference type="InterPro" id="IPR043424">
    <property type="entry name" value="BLT-like"/>
</dbReference>
<evidence type="ECO:0000313" key="2">
    <source>
        <dbReference type="EMBL" id="KAG5563575.1"/>
    </source>
</evidence>
<accession>A0AAV6LEN2</accession>
<reference evidence="2" key="1">
    <citation type="submission" date="2020-08" db="EMBL/GenBank/DDBJ databases">
        <title>Plant Genome Project.</title>
        <authorList>
            <person name="Zhang R.-G."/>
        </authorList>
    </citation>
    <scope>NUCLEOTIDE SEQUENCE</scope>
    <source>
        <strain evidence="2">WSP0</strain>
        <tissue evidence="2">Leaf</tissue>
    </source>
</reference>
<dbReference type="PANTHER" id="PTHR31071:SF39">
    <property type="entry name" value="PROTEIN BRANCHLESS TRICHOME"/>
    <property type="match status" value="1"/>
</dbReference>
<organism evidence="2 3">
    <name type="scientific">Rhododendron griersonianum</name>
    <dbReference type="NCBI Taxonomy" id="479676"/>
    <lineage>
        <taxon>Eukaryota</taxon>
        <taxon>Viridiplantae</taxon>
        <taxon>Streptophyta</taxon>
        <taxon>Embryophyta</taxon>
        <taxon>Tracheophyta</taxon>
        <taxon>Spermatophyta</taxon>
        <taxon>Magnoliopsida</taxon>
        <taxon>eudicotyledons</taxon>
        <taxon>Gunneridae</taxon>
        <taxon>Pentapetalae</taxon>
        <taxon>asterids</taxon>
        <taxon>Ericales</taxon>
        <taxon>Ericaceae</taxon>
        <taxon>Ericoideae</taxon>
        <taxon>Rhodoreae</taxon>
        <taxon>Rhododendron</taxon>
    </lineage>
</organism>
<dbReference type="PANTHER" id="PTHR31071">
    <property type="entry name" value="GB|AAF24581.1"/>
    <property type="match status" value="1"/>
</dbReference>
<dbReference type="Proteomes" id="UP000823749">
    <property type="component" value="Chromosome 2"/>
</dbReference>
<keyword evidence="3" id="KW-1185">Reference proteome</keyword>
<protein>
    <recommendedName>
        <fullName evidence="4">Branchless trichome</fullName>
    </recommendedName>
</protein>
<dbReference type="EMBL" id="JACTNZ010000002">
    <property type="protein sequence ID" value="KAG5563575.1"/>
    <property type="molecule type" value="Genomic_DNA"/>
</dbReference>
<name>A0AAV6LEN2_9ERIC</name>
<comment type="caution">
    <text evidence="2">The sequence shown here is derived from an EMBL/GenBank/DDBJ whole genome shotgun (WGS) entry which is preliminary data.</text>
</comment>
<evidence type="ECO:0008006" key="4">
    <source>
        <dbReference type="Google" id="ProtNLM"/>
    </source>
</evidence>
<feature type="coiled-coil region" evidence="1">
    <location>
        <begin position="92"/>
        <end position="211"/>
    </location>
</feature>
<evidence type="ECO:0000256" key="1">
    <source>
        <dbReference type="SAM" id="Coils"/>
    </source>
</evidence>